<dbReference type="InterPro" id="IPR020578">
    <property type="entry name" value="Aminotrans_V_PyrdxlP_BS"/>
</dbReference>
<dbReference type="Pfam" id="PF00266">
    <property type="entry name" value="Aminotran_5"/>
    <property type="match status" value="1"/>
</dbReference>
<dbReference type="InterPro" id="IPR016454">
    <property type="entry name" value="Cysteine_dSase"/>
</dbReference>
<evidence type="ECO:0000313" key="8">
    <source>
        <dbReference type="EMBL" id="SUZ99088.1"/>
    </source>
</evidence>
<dbReference type="PROSITE" id="PS00595">
    <property type="entry name" value="AA_TRANSFER_CLASS_5"/>
    <property type="match status" value="1"/>
</dbReference>
<dbReference type="PIRSF" id="PIRSF005572">
    <property type="entry name" value="NifS"/>
    <property type="match status" value="1"/>
</dbReference>
<feature type="domain" description="Aminotransferase class V" evidence="7">
    <location>
        <begin position="24"/>
        <end position="397"/>
    </location>
</feature>
<gene>
    <name evidence="8" type="ORF">METZ01_LOCUS51942</name>
</gene>
<dbReference type="Gene3D" id="3.40.640.10">
    <property type="entry name" value="Type I PLP-dependent aspartate aminotransferase-like (Major domain)"/>
    <property type="match status" value="1"/>
</dbReference>
<reference evidence="8" key="1">
    <citation type="submission" date="2018-05" db="EMBL/GenBank/DDBJ databases">
        <authorList>
            <person name="Lanie J.A."/>
            <person name="Ng W.-L."/>
            <person name="Kazmierczak K.M."/>
            <person name="Andrzejewski T.M."/>
            <person name="Davidsen T.M."/>
            <person name="Wayne K.J."/>
            <person name="Tettelin H."/>
            <person name="Glass J.I."/>
            <person name="Rusch D."/>
            <person name="Podicherti R."/>
            <person name="Tsui H.-C.T."/>
            <person name="Winkler M.E."/>
        </authorList>
    </citation>
    <scope>NUCLEOTIDE SEQUENCE</scope>
</reference>
<evidence type="ECO:0000256" key="1">
    <source>
        <dbReference type="ARBA" id="ARBA00001933"/>
    </source>
</evidence>
<organism evidence="8">
    <name type="scientific">marine metagenome</name>
    <dbReference type="NCBI Taxonomy" id="408172"/>
    <lineage>
        <taxon>unclassified sequences</taxon>
        <taxon>metagenomes</taxon>
        <taxon>ecological metagenomes</taxon>
    </lineage>
</organism>
<evidence type="ECO:0000256" key="6">
    <source>
        <dbReference type="ARBA" id="ARBA00050776"/>
    </source>
</evidence>
<dbReference type="PANTHER" id="PTHR43586:SF8">
    <property type="entry name" value="CYSTEINE DESULFURASE 1, CHLOROPLASTIC"/>
    <property type="match status" value="1"/>
</dbReference>
<dbReference type="InterPro" id="IPR015421">
    <property type="entry name" value="PyrdxlP-dep_Trfase_major"/>
</dbReference>
<dbReference type="Gene3D" id="3.90.1150.10">
    <property type="entry name" value="Aspartate Aminotransferase, domain 1"/>
    <property type="match status" value="1"/>
</dbReference>
<evidence type="ECO:0000259" key="7">
    <source>
        <dbReference type="Pfam" id="PF00266"/>
    </source>
</evidence>
<comment type="catalytic activity">
    <reaction evidence="6">
        <text>(sulfur carrier)-H + L-cysteine = (sulfur carrier)-SH + L-alanine</text>
        <dbReference type="Rhea" id="RHEA:43892"/>
        <dbReference type="Rhea" id="RHEA-COMP:14737"/>
        <dbReference type="Rhea" id="RHEA-COMP:14739"/>
        <dbReference type="ChEBI" id="CHEBI:29917"/>
        <dbReference type="ChEBI" id="CHEBI:35235"/>
        <dbReference type="ChEBI" id="CHEBI:57972"/>
        <dbReference type="ChEBI" id="CHEBI:64428"/>
        <dbReference type="EC" id="2.8.1.7"/>
    </reaction>
</comment>
<sequence length="415" mass="46170">MIDVEVIREDFPILKRKIHGKPLIYLDNAATTQKPNQVIDSLVNYYENFNANVHRGVHSLSMEATDMFEQARVKVSDFINAEIPETLIWTRNASESLNIVAHSWARTHIGEGDEILLTPMEHHSNLVPWQELARIKGANIRFIPMTEDGLLDLEDIESLINEKTRLVSVVHMSNALGTINPVKELGKMAHNVDAKFLVDGAQSVPHMPTDVQDMDCDFLAFSGHKMMGPTGIGGLYVKMDTLETMEPFMTGGEMVLEVTYEKASWADLPMKFEAGTPNIADAVALGTAVDYLENLGMDNVHQYEQELTAYALEKFSEVEALGIDLFGPRDAKNRGGILSFTTAEVHPHDLGTILDRMGIAVRTGHHCAMPLIRSLGVAATARASFYIYNTMEEIDALIEGLTEALRYFRDEPGKP</sequence>
<dbReference type="SUPFAM" id="SSF53383">
    <property type="entry name" value="PLP-dependent transferases"/>
    <property type="match status" value="1"/>
</dbReference>
<dbReference type="GO" id="GO:0031071">
    <property type="term" value="F:cysteine desulfurase activity"/>
    <property type="evidence" value="ECO:0007669"/>
    <property type="project" value="UniProtKB-EC"/>
</dbReference>
<name>A0A381S6Z5_9ZZZZ</name>
<dbReference type="AlphaFoldDB" id="A0A381S6Z5"/>
<dbReference type="CDD" id="cd06453">
    <property type="entry name" value="SufS_like"/>
    <property type="match status" value="1"/>
</dbReference>
<evidence type="ECO:0000256" key="2">
    <source>
        <dbReference type="ARBA" id="ARBA00010447"/>
    </source>
</evidence>
<dbReference type="InterPro" id="IPR015424">
    <property type="entry name" value="PyrdxlP-dep_Trfase"/>
</dbReference>
<dbReference type="InterPro" id="IPR015422">
    <property type="entry name" value="PyrdxlP-dep_Trfase_small"/>
</dbReference>
<dbReference type="PANTHER" id="PTHR43586">
    <property type="entry name" value="CYSTEINE DESULFURASE"/>
    <property type="match status" value="1"/>
</dbReference>
<evidence type="ECO:0000256" key="4">
    <source>
        <dbReference type="ARBA" id="ARBA00022679"/>
    </source>
</evidence>
<evidence type="ECO:0000256" key="3">
    <source>
        <dbReference type="ARBA" id="ARBA00012239"/>
    </source>
</evidence>
<dbReference type="GO" id="GO:0030170">
    <property type="term" value="F:pyridoxal phosphate binding"/>
    <property type="evidence" value="ECO:0007669"/>
    <property type="project" value="InterPro"/>
</dbReference>
<dbReference type="NCBIfam" id="TIGR01979">
    <property type="entry name" value="sufS"/>
    <property type="match status" value="1"/>
</dbReference>
<comment type="cofactor">
    <cofactor evidence="1">
        <name>pyridoxal 5'-phosphate</name>
        <dbReference type="ChEBI" id="CHEBI:597326"/>
    </cofactor>
</comment>
<dbReference type="EMBL" id="UINC01002668">
    <property type="protein sequence ID" value="SUZ99088.1"/>
    <property type="molecule type" value="Genomic_DNA"/>
</dbReference>
<comment type="similarity">
    <text evidence="2">Belongs to the class-V pyridoxal-phosphate-dependent aminotransferase family. Csd subfamily.</text>
</comment>
<keyword evidence="4" id="KW-0808">Transferase</keyword>
<dbReference type="InterPro" id="IPR010970">
    <property type="entry name" value="Cys_dSase_SufS"/>
</dbReference>
<keyword evidence="5" id="KW-0663">Pyridoxal phosphate</keyword>
<dbReference type="GO" id="GO:0006534">
    <property type="term" value="P:cysteine metabolic process"/>
    <property type="evidence" value="ECO:0007669"/>
    <property type="project" value="InterPro"/>
</dbReference>
<protein>
    <recommendedName>
        <fullName evidence="3">cysteine desulfurase</fullName>
        <ecNumber evidence="3">2.8.1.7</ecNumber>
    </recommendedName>
</protein>
<proteinExistence type="inferred from homology"/>
<accession>A0A381S6Z5</accession>
<dbReference type="InterPro" id="IPR000192">
    <property type="entry name" value="Aminotrans_V_dom"/>
</dbReference>
<evidence type="ECO:0000256" key="5">
    <source>
        <dbReference type="ARBA" id="ARBA00022898"/>
    </source>
</evidence>
<dbReference type="EC" id="2.8.1.7" evidence="3"/>